<evidence type="ECO:0000313" key="3">
    <source>
        <dbReference type="EMBL" id="MDC7682694.1"/>
    </source>
</evidence>
<dbReference type="EMBL" id="JAQQKX010000003">
    <property type="protein sequence ID" value="MDC7682694.1"/>
    <property type="molecule type" value="Genomic_DNA"/>
</dbReference>
<evidence type="ECO:0000259" key="2">
    <source>
        <dbReference type="Pfam" id="PF14317"/>
    </source>
</evidence>
<keyword evidence="4" id="KW-1185">Reference proteome</keyword>
<keyword evidence="1" id="KW-0472">Membrane</keyword>
<reference evidence="3 4" key="1">
    <citation type="submission" date="2023-01" db="EMBL/GenBank/DDBJ databases">
        <title>Novel species of the genus Asticcacaulis isolated from rivers.</title>
        <authorList>
            <person name="Lu H."/>
        </authorList>
    </citation>
    <scope>NUCLEOTIDE SEQUENCE [LARGE SCALE GENOMIC DNA]</scope>
    <source>
        <strain evidence="3 4">BYS171W</strain>
    </source>
</reference>
<keyword evidence="1" id="KW-1133">Transmembrane helix</keyword>
<proteinExistence type="predicted"/>
<feature type="transmembrane region" description="Helical" evidence="1">
    <location>
        <begin position="70"/>
        <end position="89"/>
    </location>
</feature>
<feature type="transmembrane region" description="Helical" evidence="1">
    <location>
        <begin position="39"/>
        <end position="58"/>
    </location>
</feature>
<organism evidence="3 4">
    <name type="scientific">Asticcacaulis aquaticus</name>
    <dbReference type="NCBI Taxonomy" id="2984212"/>
    <lineage>
        <taxon>Bacteria</taxon>
        <taxon>Pseudomonadati</taxon>
        <taxon>Pseudomonadota</taxon>
        <taxon>Alphaproteobacteria</taxon>
        <taxon>Caulobacterales</taxon>
        <taxon>Caulobacteraceae</taxon>
        <taxon>Asticcacaulis</taxon>
    </lineage>
</organism>
<feature type="domain" description="YcxB-like C-terminal" evidence="2">
    <location>
        <begin position="111"/>
        <end position="168"/>
    </location>
</feature>
<dbReference type="Pfam" id="PF14317">
    <property type="entry name" value="YcxB"/>
    <property type="match status" value="1"/>
</dbReference>
<gene>
    <name evidence="3" type="ORF">PQU92_05365</name>
</gene>
<dbReference type="RefSeq" id="WP_272747178.1">
    <property type="nucleotide sequence ID" value="NZ_JAQQKX010000003.1"/>
</dbReference>
<accession>A0ABT5HRK9</accession>
<sequence>MSEWEMSTQPYRLTMSDFRSYRWANLKANALTWRGLWELWKYVILSLLFCRFLIWFIVDALGQTLTADKIAFAVLIPVLAVLLLAWHTYDTKTLMLAKSDYSATDCLTRIGTEGVIVVHPHGDSSRIWSEFSRIAYEGNLILFYMPGELGVVVPRQAFVTERQRRVFYDLANRYLSAAKMNAQTKA</sequence>
<evidence type="ECO:0000256" key="1">
    <source>
        <dbReference type="SAM" id="Phobius"/>
    </source>
</evidence>
<dbReference type="InterPro" id="IPR025588">
    <property type="entry name" value="YcxB-like_C"/>
</dbReference>
<name>A0ABT5HRK9_9CAUL</name>
<evidence type="ECO:0000313" key="4">
    <source>
        <dbReference type="Proteomes" id="UP001214854"/>
    </source>
</evidence>
<comment type="caution">
    <text evidence="3">The sequence shown here is derived from an EMBL/GenBank/DDBJ whole genome shotgun (WGS) entry which is preliminary data.</text>
</comment>
<keyword evidence="1" id="KW-0812">Transmembrane</keyword>
<protein>
    <submittedName>
        <fullName evidence="3">YcxB family protein</fullName>
    </submittedName>
</protein>
<dbReference type="Proteomes" id="UP001214854">
    <property type="component" value="Unassembled WGS sequence"/>
</dbReference>